<feature type="coiled-coil region" evidence="4">
    <location>
        <begin position="106"/>
        <end position="133"/>
    </location>
</feature>
<sequence length="648" mass="75195">MRESFEKGEFQNEDVCYASILCYKQVLLTIKDMDRSASEEDREIADNMKTRLFYEEATLNMLASIPRTASNKNAAYIKDCIELMHIVLKMLESFSKQHTAHFVRSRRRQRKKKAAAEDDMDDIVDENEDEESKRVTHERKFEFARFEAKLINEPTVDTYKTFLQNYQELSDREIMWAVAYFHRTFVKREAHALFFSLDFMKLLQDMTSSSTSGLSHDTIARKEVEKFLSYYMAKFEEAVERTPSLYVELLFSKMPDTWYYFDHGYDKPKDSKVSRTAAVWVFKSSFGLDAERKVAIVVAALLDEEKSNLIEWLIGRIGEIKTKRSQDGNAAINEILAIDKDHTKWVTKEGKFRLLLELIGFTLEDSGKCIVPSSLSLEDLERSEKWLKRYLFTPVTLDDDMVAADYLRRKKPNESVEDHSDYSGPEENDNAEQEMNGFIAGDDEDADDEDLAARFADPRFNALPEDERLAKAITAEKDRARKKLFQKDGKEKKKKRRLDNGGRKAKKDHNSQLEKEHEKQRKIKSSAFVHDSDDESDEEREREFFQSEQKLRELISKANSGQAEEGDALQRFSQSQRSSIRTQTPQPSFQQVQSQSEDPSSDTNSMSESEPENSSESQTDPVSFAEEENDEDLSVKKRRKIVIDDEEE</sequence>
<feature type="region of interest" description="Disordered" evidence="5">
    <location>
        <begin position="480"/>
        <end position="648"/>
    </location>
</feature>
<dbReference type="PANTHER" id="PTHR22940:SF4">
    <property type="entry name" value="PROTEIN TIMELESS HOMOLOG"/>
    <property type="match status" value="1"/>
</dbReference>
<dbReference type="GO" id="GO:0006281">
    <property type="term" value="P:DNA repair"/>
    <property type="evidence" value="ECO:0007669"/>
    <property type="project" value="TreeGrafter"/>
</dbReference>
<dbReference type="AlphaFoldDB" id="A0A167CHG0"/>
<dbReference type="GeneID" id="30036666"/>
<proteinExistence type="inferred from homology"/>
<keyword evidence="7" id="KW-1185">Reference proteome</keyword>
<keyword evidence="3" id="KW-0469">Meiosis</keyword>
<feature type="compositionally biased region" description="Basic and acidic residues" evidence="5">
    <location>
        <begin position="539"/>
        <end position="555"/>
    </location>
</feature>
<dbReference type="GO" id="GO:0003677">
    <property type="term" value="F:DNA binding"/>
    <property type="evidence" value="ECO:0007669"/>
    <property type="project" value="TreeGrafter"/>
</dbReference>
<keyword evidence="4" id="KW-0175">Coiled coil</keyword>
<evidence type="ECO:0000256" key="1">
    <source>
        <dbReference type="ARBA" id="ARBA00008174"/>
    </source>
</evidence>
<dbReference type="GO" id="GO:0051321">
    <property type="term" value="P:meiotic cell cycle"/>
    <property type="evidence" value="ECO:0007669"/>
    <property type="project" value="UniProtKB-KW"/>
</dbReference>
<dbReference type="Proteomes" id="UP000189580">
    <property type="component" value="Chromosome c"/>
</dbReference>
<feature type="compositionally biased region" description="Basic and acidic residues" evidence="5">
    <location>
        <begin position="480"/>
        <end position="491"/>
    </location>
</feature>
<dbReference type="GO" id="GO:0031298">
    <property type="term" value="C:replication fork protection complex"/>
    <property type="evidence" value="ECO:0007669"/>
    <property type="project" value="TreeGrafter"/>
</dbReference>
<dbReference type="OrthoDB" id="310853at2759"/>
<evidence type="ECO:0000256" key="3">
    <source>
        <dbReference type="ARBA" id="ARBA00023254"/>
    </source>
</evidence>
<dbReference type="PANTHER" id="PTHR22940">
    <property type="entry name" value="TIMEOUT/TIMELESS-2"/>
    <property type="match status" value="1"/>
</dbReference>
<reference evidence="6 7" key="1">
    <citation type="submission" date="2016-02" db="EMBL/GenBank/DDBJ databases">
        <title>Complete genome sequence and transcriptome regulation of the pentose utilising yeast Sugiyamaella lignohabitans.</title>
        <authorList>
            <person name="Bellasio M."/>
            <person name="Peymann A."/>
            <person name="Valli M."/>
            <person name="Sipitzky M."/>
            <person name="Graf A."/>
            <person name="Sauer M."/>
            <person name="Marx H."/>
            <person name="Mattanovich D."/>
        </authorList>
    </citation>
    <scope>NUCLEOTIDE SEQUENCE [LARGE SCALE GENOMIC DNA]</scope>
    <source>
        <strain evidence="6 7">CBS 10342</strain>
    </source>
</reference>
<dbReference type="EMBL" id="CP014500">
    <property type="protein sequence ID" value="ANB11703.1"/>
    <property type="molecule type" value="Genomic_DNA"/>
</dbReference>
<evidence type="ECO:0000256" key="4">
    <source>
        <dbReference type="SAM" id="Coils"/>
    </source>
</evidence>
<evidence type="ECO:0000256" key="2">
    <source>
        <dbReference type="ARBA" id="ARBA00021529"/>
    </source>
</evidence>
<gene>
    <name evidence="6" type="primary">TOF1</name>
    <name evidence="6" type="ORF">AWJ20_4524</name>
</gene>
<feature type="compositionally biased region" description="Basic and acidic residues" evidence="5">
    <location>
        <begin position="498"/>
        <end position="519"/>
    </location>
</feature>
<dbReference type="GO" id="GO:0000076">
    <property type="term" value="P:DNA replication checkpoint signaling"/>
    <property type="evidence" value="ECO:0007669"/>
    <property type="project" value="TreeGrafter"/>
</dbReference>
<feature type="compositionally biased region" description="Low complexity" evidence="5">
    <location>
        <begin position="605"/>
        <end position="617"/>
    </location>
</feature>
<protein>
    <recommendedName>
        <fullName evidence="2">Topoisomerase 1-associated factor 1</fullName>
    </recommendedName>
</protein>
<dbReference type="GO" id="GO:0043111">
    <property type="term" value="P:replication fork arrest"/>
    <property type="evidence" value="ECO:0007669"/>
    <property type="project" value="TreeGrafter"/>
</dbReference>
<evidence type="ECO:0000313" key="6">
    <source>
        <dbReference type="EMBL" id="ANB11703.1"/>
    </source>
</evidence>
<accession>A0A167CHG0</accession>
<dbReference type="KEGG" id="slb:AWJ20_4524"/>
<organism evidence="6 7">
    <name type="scientific">Sugiyamaella lignohabitans</name>
    <dbReference type="NCBI Taxonomy" id="796027"/>
    <lineage>
        <taxon>Eukaryota</taxon>
        <taxon>Fungi</taxon>
        <taxon>Dikarya</taxon>
        <taxon>Ascomycota</taxon>
        <taxon>Saccharomycotina</taxon>
        <taxon>Dipodascomycetes</taxon>
        <taxon>Dipodascales</taxon>
        <taxon>Trichomonascaceae</taxon>
        <taxon>Sugiyamaella</taxon>
    </lineage>
</organism>
<dbReference type="InterPro" id="IPR044998">
    <property type="entry name" value="Timeless"/>
</dbReference>
<dbReference type="RefSeq" id="XP_018734180.1">
    <property type="nucleotide sequence ID" value="XM_018881603.1"/>
</dbReference>
<evidence type="ECO:0000313" key="7">
    <source>
        <dbReference type="Proteomes" id="UP000189580"/>
    </source>
</evidence>
<feature type="compositionally biased region" description="Low complexity" evidence="5">
    <location>
        <begin position="570"/>
        <end position="596"/>
    </location>
</feature>
<name>A0A167CHG0_9ASCO</name>
<evidence type="ECO:0000256" key="5">
    <source>
        <dbReference type="SAM" id="MobiDB-lite"/>
    </source>
</evidence>
<comment type="similarity">
    <text evidence="1">Belongs to the timeless family.</text>
</comment>